<organism evidence="2 3">
    <name type="scientific">Bacteroides clarus</name>
    <dbReference type="NCBI Taxonomy" id="626929"/>
    <lineage>
        <taxon>Bacteria</taxon>
        <taxon>Pseudomonadati</taxon>
        <taxon>Bacteroidota</taxon>
        <taxon>Bacteroidia</taxon>
        <taxon>Bacteroidales</taxon>
        <taxon>Bacteroidaceae</taxon>
        <taxon>Bacteroides</taxon>
    </lineage>
</organism>
<dbReference type="EMBL" id="QRWP01000012">
    <property type="protein sequence ID" value="RGT30769.1"/>
    <property type="molecule type" value="Genomic_DNA"/>
</dbReference>
<evidence type="ECO:0000313" key="3">
    <source>
        <dbReference type="Proteomes" id="UP000285159"/>
    </source>
</evidence>
<dbReference type="Proteomes" id="UP000285159">
    <property type="component" value="Unassembled WGS sequence"/>
</dbReference>
<gene>
    <name evidence="2" type="ORF">DWX38_13630</name>
</gene>
<reference evidence="2 3" key="1">
    <citation type="submission" date="2018-08" db="EMBL/GenBank/DDBJ databases">
        <title>A genome reference for cultivated species of the human gut microbiota.</title>
        <authorList>
            <person name="Zou Y."/>
            <person name="Xue W."/>
            <person name="Luo G."/>
        </authorList>
    </citation>
    <scope>NUCLEOTIDE SEQUENCE [LARGE SCALE GENOMIC DNA]</scope>
    <source>
        <strain evidence="2 3">AF19-1AC</strain>
    </source>
</reference>
<protein>
    <submittedName>
        <fullName evidence="2">Uncharacterized protein</fullName>
    </submittedName>
</protein>
<sequence length="110" mass="12782">MQRKKGETYRVATGDAEKKSSNQGNSQLDKAHTRKLKVQHKICSIMKTFTYKQAIEVLNKYFKGYKVLKKFDGIRELSILFRDANGKKWELLSTADPYFQTVEDFVIIEA</sequence>
<feature type="region of interest" description="Disordered" evidence="1">
    <location>
        <begin position="1"/>
        <end position="32"/>
    </location>
</feature>
<name>A0A412MZQ9_9BACE</name>
<evidence type="ECO:0000256" key="1">
    <source>
        <dbReference type="SAM" id="MobiDB-lite"/>
    </source>
</evidence>
<proteinExistence type="predicted"/>
<comment type="caution">
    <text evidence="2">The sequence shown here is derived from an EMBL/GenBank/DDBJ whole genome shotgun (WGS) entry which is preliminary data.</text>
</comment>
<accession>A0A412MZQ9</accession>
<evidence type="ECO:0000313" key="2">
    <source>
        <dbReference type="EMBL" id="RGT30769.1"/>
    </source>
</evidence>
<dbReference type="AlphaFoldDB" id="A0A412MZQ9"/>